<dbReference type="InterPro" id="IPR012349">
    <property type="entry name" value="Split_barrel_FMN-bd"/>
</dbReference>
<comment type="caution">
    <text evidence="3">The sequence shown here is derived from an EMBL/GenBank/DDBJ whole genome shotgun (WGS) entry which is preliminary data.</text>
</comment>
<proteinExistence type="predicted"/>
<sequence>MGGAEPMAGRPYMPGYGIRPAAEGSGLLSWSWARRQLTDSHEYWVATTRPDGRPHLMPVWGVWLEDALWFSSGLRSRKARNLAEQPMCAVATDNALDPVVVEGHAEIVTGLADIGLFLDTLNAKYRTAYRIDFLDPGVNATVRVDPVQAIGLVQRDFTGSPTRWRFR</sequence>
<accession>A0ABP9EJ49</accession>
<organism evidence="3 4">
    <name type="scientific">Kitasatospora terrestris</name>
    <dbReference type="NCBI Taxonomy" id="258051"/>
    <lineage>
        <taxon>Bacteria</taxon>
        <taxon>Bacillati</taxon>
        <taxon>Actinomycetota</taxon>
        <taxon>Actinomycetes</taxon>
        <taxon>Kitasatosporales</taxon>
        <taxon>Streptomycetaceae</taxon>
        <taxon>Kitasatospora</taxon>
    </lineage>
</organism>
<dbReference type="InterPro" id="IPR011576">
    <property type="entry name" value="Pyridox_Oxase_N"/>
</dbReference>
<keyword evidence="1" id="KW-0560">Oxidoreductase</keyword>
<dbReference type="EMBL" id="BAABIS010000001">
    <property type="protein sequence ID" value="GAA4878413.1"/>
    <property type="molecule type" value="Genomic_DNA"/>
</dbReference>
<dbReference type="InterPro" id="IPR052019">
    <property type="entry name" value="F420H2_bilvrd_red/Heme_oxyg"/>
</dbReference>
<reference evidence="4" key="1">
    <citation type="journal article" date="2019" name="Int. J. Syst. Evol. Microbiol.">
        <title>The Global Catalogue of Microorganisms (GCM) 10K type strain sequencing project: providing services to taxonomists for standard genome sequencing and annotation.</title>
        <authorList>
            <consortium name="The Broad Institute Genomics Platform"/>
            <consortium name="The Broad Institute Genome Sequencing Center for Infectious Disease"/>
            <person name="Wu L."/>
            <person name="Ma J."/>
        </authorList>
    </citation>
    <scope>NUCLEOTIDE SEQUENCE [LARGE SCALE GENOMIC DNA]</scope>
    <source>
        <strain evidence="4">JCM 13006</strain>
    </source>
</reference>
<dbReference type="PANTHER" id="PTHR35176:SF4">
    <property type="entry name" value="PYRIDOXAMINE 5'-PHOSPHATE OXIDASE-RELATED FMN-BINDING"/>
    <property type="match status" value="1"/>
</dbReference>
<gene>
    <name evidence="3" type="ORF">GCM10023235_68170</name>
</gene>
<dbReference type="SUPFAM" id="SSF50475">
    <property type="entry name" value="FMN-binding split barrel"/>
    <property type="match status" value="1"/>
</dbReference>
<evidence type="ECO:0000256" key="1">
    <source>
        <dbReference type="ARBA" id="ARBA00023002"/>
    </source>
</evidence>
<evidence type="ECO:0000313" key="4">
    <source>
        <dbReference type="Proteomes" id="UP001501752"/>
    </source>
</evidence>
<feature type="domain" description="Pyridoxamine 5'-phosphate oxidase N-terminal" evidence="2">
    <location>
        <begin position="35"/>
        <end position="129"/>
    </location>
</feature>
<protein>
    <recommendedName>
        <fullName evidence="2">Pyridoxamine 5'-phosphate oxidase N-terminal domain-containing protein</fullName>
    </recommendedName>
</protein>
<dbReference type="Pfam" id="PF01243">
    <property type="entry name" value="PNPOx_N"/>
    <property type="match status" value="1"/>
</dbReference>
<evidence type="ECO:0000313" key="3">
    <source>
        <dbReference type="EMBL" id="GAA4878413.1"/>
    </source>
</evidence>
<dbReference type="PANTHER" id="PTHR35176">
    <property type="entry name" value="HEME OXYGENASE HI_0854-RELATED"/>
    <property type="match status" value="1"/>
</dbReference>
<keyword evidence="4" id="KW-1185">Reference proteome</keyword>
<dbReference type="RefSeq" id="WP_345700753.1">
    <property type="nucleotide sequence ID" value="NZ_BAABIS010000001.1"/>
</dbReference>
<name>A0ABP9EJ49_9ACTN</name>
<dbReference type="Gene3D" id="2.30.110.10">
    <property type="entry name" value="Electron Transport, Fmn-binding Protein, Chain A"/>
    <property type="match status" value="1"/>
</dbReference>
<dbReference type="Proteomes" id="UP001501752">
    <property type="component" value="Unassembled WGS sequence"/>
</dbReference>
<evidence type="ECO:0000259" key="2">
    <source>
        <dbReference type="Pfam" id="PF01243"/>
    </source>
</evidence>